<dbReference type="InterPro" id="IPR033458">
    <property type="entry name" value="DUF5134"/>
</dbReference>
<feature type="transmembrane region" description="Helical" evidence="1">
    <location>
        <begin position="55"/>
        <end position="74"/>
    </location>
</feature>
<evidence type="ECO:0008006" key="4">
    <source>
        <dbReference type="Google" id="ProtNLM"/>
    </source>
</evidence>
<proteinExistence type="predicted"/>
<feature type="transmembrane region" description="Helical" evidence="1">
    <location>
        <begin position="143"/>
        <end position="163"/>
    </location>
</feature>
<name>A0A164P335_9NOCA</name>
<reference evidence="2 3" key="1">
    <citation type="submission" date="2016-04" db="EMBL/GenBank/DDBJ databases">
        <authorList>
            <person name="Evans L.H."/>
            <person name="Alamgir A."/>
            <person name="Owens N."/>
            <person name="Weber N.D."/>
            <person name="Virtaneva K."/>
            <person name="Barbian K."/>
            <person name="Babar A."/>
            <person name="Rosenke K."/>
        </authorList>
    </citation>
    <scope>NUCLEOTIDE SEQUENCE [LARGE SCALE GENOMIC DNA]</scope>
    <source>
        <strain evidence="2 3">IFM 0406</strain>
    </source>
</reference>
<keyword evidence="1" id="KW-0472">Membrane</keyword>
<dbReference type="EMBL" id="LWGR01000004">
    <property type="protein sequence ID" value="KZM75057.1"/>
    <property type="molecule type" value="Genomic_DNA"/>
</dbReference>
<accession>A0A164P335</accession>
<organism evidence="2 3">
    <name type="scientific">Nocardia terpenica</name>
    <dbReference type="NCBI Taxonomy" id="455432"/>
    <lineage>
        <taxon>Bacteria</taxon>
        <taxon>Bacillati</taxon>
        <taxon>Actinomycetota</taxon>
        <taxon>Actinomycetes</taxon>
        <taxon>Mycobacteriales</taxon>
        <taxon>Nocardiaceae</taxon>
        <taxon>Nocardia</taxon>
    </lineage>
</organism>
<gene>
    <name evidence="2" type="ORF">AWN90_24015</name>
</gene>
<evidence type="ECO:0000313" key="3">
    <source>
        <dbReference type="Proteomes" id="UP000076512"/>
    </source>
</evidence>
<keyword evidence="3" id="KW-1185">Reference proteome</keyword>
<protein>
    <recommendedName>
        <fullName evidence="4">DUF5134 domain-containing protein</fullName>
    </recommendedName>
</protein>
<feature type="transmembrane region" description="Helical" evidence="1">
    <location>
        <begin position="12"/>
        <end position="35"/>
    </location>
</feature>
<feature type="transmembrane region" description="Helical" evidence="1">
    <location>
        <begin position="80"/>
        <end position="98"/>
    </location>
</feature>
<sequence>MGAFAMQYAALRWIVAAAFVGTALIVAARSITLPVSDNAGGQRVSAPAVDHESDAAHLLMCLVMLTMLLFPAAAPEAVRGVLTALTVVFAALLAARMLRWRRGSRAESAGRAAALGYHLVAAAAMTYTMSGAMSDAMPGHAGLAHRVLLALAALFALDAVLMLTPGTKAILRHTIPHPAGVTGPIAAVPHLVMDLGMAYMLIAATM</sequence>
<dbReference type="RefSeq" id="WP_156674409.1">
    <property type="nucleotide sequence ID" value="NZ_JABMCZ010000005.1"/>
</dbReference>
<evidence type="ECO:0000256" key="1">
    <source>
        <dbReference type="SAM" id="Phobius"/>
    </source>
</evidence>
<dbReference type="OrthoDB" id="4570683at2"/>
<dbReference type="Proteomes" id="UP000076512">
    <property type="component" value="Unassembled WGS sequence"/>
</dbReference>
<keyword evidence="1" id="KW-0812">Transmembrane</keyword>
<keyword evidence="1" id="KW-1133">Transmembrane helix</keyword>
<comment type="caution">
    <text evidence="2">The sequence shown here is derived from an EMBL/GenBank/DDBJ whole genome shotgun (WGS) entry which is preliminary data.</text>
</comment>
<dbReference type="Pfam" id="PF17197">
    <property type="entry name" value="DUF5134"/>
    <property type="match status" value="1"/>
</dbReference>
<evidence type="ECO:0000313" key="2">
    <source>
        <dbReference type="EMBL" id="KZM75057.1"/>
    </source>
</evidence>
<dbReference type="AlphaFoldDB" id="A0A164P335"/>
<feature type="transmembrane region" description="Helical" evidence="1">
    <location>
        <begin position="110"/>
        <end position="131"/>
    </location>
</feature>